<dbReference type="SMART" id="SM00471">
    <property type="entry name" value="HDc"/>
    <property type="match status" value="1"/>
</dbReference>
<evidence type="ECO:0000313" key="3">
    <source>
        <dbReference type="Proteomes" id="UP000095602"/>
    </source>
</evidence>
<evidence type="ECO:0000313" key="2">
    <source>
        <dbReference type="EMBL" id="CUO91661.1"/>
    </source>
</evidence>
<keyword evidence="2" id="KW-0378">Hydrolase</keyword>
<reference evidence="2 3" key="1">
    <citation type="submission" date="2015-09" db="EMBL/GenBank/DDBJ databases">
        <authorList>
            <consortium name="Pathogen Informatics"/>
        </authorList>
    </citation>
    <scope>NUCLEOTIDE SEQUENCE [LARGE SCALE GENOMIC DNA]</scope>
    <source>
        <strain evidence="2 3">2789STDY5834884</strain>
    </source>
</reference>
<dbReference type="EMBL" id="CZAJ01000009">
    <property type="protein sequence ID" value="CUO91661.1"/>
    <property type="molecule type" value="Genomic_DNA"/>
</dbReference>
<dbReference type="InterPro" id="IPR006674">
    <property type="entry name" value="HD_domain"/>
</dbReference>
<dbReference type="InterPro" id="IPR003607">
    <property type="entry name" value="HD/PDEase_dom"/>
</dbReference>
<organism evidence="2 3">
    <name type="scientific">Agathobacter rectalis</name>
    <dbReference type="NCBI Taxonomy" id="39491"/>
    <lineage>
        <taxon>Bacteria</taxon>
        <taxon>Bacillati</taxon>
        <taxon>Bacillota</taxon>
        <taxon>Clostridia</taxon>
        <taxon>Lachnospirales</taxon>
        <taxon>Lachnospiraceae</taxon>
        <taxon>Agathobacter</taxon>
    </lineage>
</organism>
<dbReference type="Gene3D" id="1.10.3210.10">
    <property type="entry name" value="Hypothetical protein af1432"/>
    <property type="match status" value="1"/>
</dbReference>
<dbReference type="CDD" id="cd00077">
    <property type="entry name" value="HDc"/>
    <property type="match status" value="1"/>
</dbReference>
<dbReference type="AlphaFoldDB" id="A0A174IZ24"/>
<accession>A0A174IZ24</accession>
<name>A0A174IZ24_9FIRM</name>
<gene>
    <name evidence="2" type="ORF">ERS852497_01271</name>
</gene>
<feature type="domain" description="HD/PDEase" evidence="1">
    <location>
        <begin position="46"/>
        <end position="182"/>
    </location>
</feature>
<dbReference type="NCBIfam" id="TIGR00277">
    <property type="entry name" value="HDIG"/>
    <property type="match status" value="1"/>
</dbReference>
<protein>
    <submittedName>
        <fullName evidence="2">Predicted HD superfamily hydrolase</fullName>
    </submittedName>
</protein>
<dbReference type="GO" id="GO:0016787">
    <property type="term" value="F:hydrolase activity"/>
    <property type="evidence" value="ECO:0007669"/>
    <property type="project" value="UniProtKB-KW"/>
</dbReference>
<proteinExistence type="predicted"/>
<dbReference type="Proteomes" id="UP000095602">
    <property type="component" value="Unassembled WGS sequence"/>
</dbReference>
<sequence>MGVKTAAMKPQINRFFERIINMIIDRERVKNTFAEYTSGYNATDPKIKLKIDHTYRVAELCELIARDLKLDEYETDVAWLTGMLHDVGRFEQIKRYNTFNDAQSVDHANFGADLLFKEGLIDTYVDGFHDDKYGTIVENAIRNHSAFRIDERLDDYTVMFCNILRDADKVDIFRVNVDTPAEDIYNVTTEELKNSQVSSEVMAAFDERHAVLRSCKKTAVDHVAGHIALTFELVYPISLQIAKERGYLDKMMAFESDNEVTGKQFEEIRAKLNEYVESVKPL</sequence>
<dbReference type="InterPro" id="IPR006675">
    <property type="entry name" value="HDIG_dom"/>
</dbReference>
<dbReference type="Pfam" id="PF01966">
    <property type="entry name" value="HD"/>
    <property type="match status" value="1"/>
</dbReference>
<dbReference type="SUPFAM" id="SSF109604">
    <property type="entry name" value="HD-domain/PDEase-like"/>
    <property type="match status" value="1"/>
</dbReference>
<dbReference type="RefSeq" id="WP_306723045.1">
    <property type="nucleotide sequence ID" value="NZ_CZAJ01000009.1"/>
</dbReference>
<evidence type="ECO:0000259" key="1">
    <source>
        <dbReference type="SMART" id="SM00471"/>
    </source>
</evidence>